<keyword evidence="1" id="KW-0808">Transferase</keyword>
<protein>
    <submittedName>
        <fullName evidence="8">Transcription antiterminator</fullName>
    </submittedName>
</protein>
<dbReference type="InterPro" id="IPR011608">
    <property type="entry name" value="PRD"/>
</dbReference>
<dbReference type="InterPro" id="IPR036634">
    <property type="entry name" value="PRD_sf"/>
</dbReference>
<keyword evidence="9" id="KW-1185">Reference proteome</keyword>
<dbReference type="GO" id="GO:0009401">
    <property type="term" value="P:phosphoenolpyruvate-dependent sugar phosphotransferase system"/>
    <property type="evidence" value="ECO:0007669"/>
    <property type="project" value="InterPro"/>
</dbReference>
<dbReference type="EMBL" id="SSNT01000004">
    <property type="protein sequence ID" value="THF81376.1"/>
    <property type="molecule type" value="Genomic_DNA"/>
</dbReference>
<evidence type="ECO:0000256" key="5">
    <source>
        <dbReference type="ARBA" id="ARBA00023163"/>
    </source>
</evidence>
<evidence type="ECO:0000256" key="4">
    <source>
        <dbReference type="ARBA" id="ARBA00023159"/>
    </source>
</evidence>
<organism evidence="8 9">
    <name type="scientific">Metabacillus sediminilitoris</name>
    <dbReference type="NCBI Taxonomy" id="2567941"/>
    <lineage>
        <taxon>Bacteria</taxon>
        <taxon>Bacillati</taxon>
        <taxon>Bacillota</taxon>
        <taxon>Bacilli</taxon>
        <taxon>Bacillales</taxon>
        <taxon>Bacillaceae</taxon>
        <taxon>Metabacillus</taxon>
    </lineage>
</organism>
<dbReference type="PANTHER" id="PTHR30185">
    <property type="entry name" value="CRYPTIC BETA-GLUCOSIDE BGL OPERON ANTITERMINATOR"/>
    <property type="match status" value="1"/>
</dbReference>
<dbReference type="Gene3D" id="1.10.1790.10">
    <property type="entry name" value="PRD domain"/>
    <property type="match status" value="1"/>
</dbReference>
<evidence type="ECO:0000313" key="9">
    <source>
        <dbReference type="Proteomes" id="UP000310334"/>
    </source>
</evidence>
<dbReference type="Proteomes" id="UP000310334">
    <property type="component" value="Unassembled WGS sequence"/>
</dbReference>
<dbReference type="InterPro" id="IPR007737">
    <property type="entry name" value="Mga_HTH"/>
</dbReference>
<dbReference type="SUPFAM" id="SSF63520">
    <property type="entry name" value="PTS-regulatory domain, PRD"/>
    <property type="match status" value="1"/>
</dbReference>
<evidence type="ECO:0000256" key="2">
    <source>
        <dbReference type="ARBA" id="ARBA00022737"/>
    </source>
</evidence>
<keyword evidence="2" id="KW-0677">Repeat</keyword>
<keyword evidence="4" id="KW-0010">Activator</keyword>
<dbReference type="InterPro" id="IPR050661">
    <property type="entry name" value="BglG_antiterminators"/>
</dbReference>
<dbReference type="SMART" id="SM00420">
    <property type="entry name" value="HTH_DEOR"/>
    <property type="match status" value="1"/>
</dbReference>
<proteinExistence type="predicted"/>
<comment type="caution">
    <text evidence="8">The sequence shown here is derived from an EMBL/GenBank/DDBJ whole genome shotgun (WGS) entry which is preliminary data.</text>
</comment>
<evidence type="ECO:0000256" key="3">
    <source>
        <dbReference type="ARBA" id="ARBA00023015"/>
    </source>
</evidence>
<dbReference type="PROSITE" id="PS51372">
    <property type="entry name" value="PRD_2"/>
    <property type="match status" value="1"/>
</dbReference>
<dbReference type="Gene3D" id="3.40.50.2300">
    <property type="match status" value="1"/>
</dbReference>
<dbReference type="InterPro" id="IPR013196">
    <property type="entry name" value="HTH_11"/>
</dbReference>
<dbReference type="GO" id="GO:0008982">
    <property type="term" value="F:protein-N(PI)-phosphohistidine-sugar phosphotransferase activity"/>
    <property type="evidence" value="ECO:0007669"/>
    <property type="project" value="InterPro"/>
</dbReference>
<dbReference type="PROSITE" id="PS51099">
    <property type="entry name" value="PTS_EIIB_TYPE_2"/>
    <property type="match status" value="1"/>
</dbReference>
<dbReference type="SUPFAM" id="SSF52794">
    <property type="entry name" value="PTS system IIB component-like"/>
    <property type="match status" value="1"/>
</dbReference>
<name>A0A4S4C6K7_9BACI</name>
<dbReference type="RefSeq" id="WP_136352211.1">
    <property type="nucleotide sequence ID" value="NZ_CP046266.1"/>
</dbReference>
<sequence>MNDFLNERHNKIIEILQKERRYVTASELAEKLHVSKKTIYRDINEISENNPTSYRIIKKENNGYSLELIEENSAHGEFEHPEERRLNLLLYLLSIAPCKTSIQKIADRYFVSQSSIINDFKHIEKKITPYNLHLSRKNNGTCLEGDQLALYRLMSVIIESYLKQTGDSLSQDDIPDCIKNIKVKNARLDELKKLLHDMQVEHDLLLDQPYYLTLFCSLLSIIEKHTNGMQLLANEGKIYEEIDGNSAIYSMTKHLVDKLELLYTIRLKPYEMYSLYYILKAYKLNSKFFLNQDTKEIKNEKVKTLAEQFILNVTENSGYQFIEDKELVERLTLHLYSMVYRLDHQIYIMNPIIKSIKTNFPKIFNLVKDSAKELNQEGIYDKSITDEEIGYIALYFQISYDERFANKIPILIECSSGIGTSHLLSGKIKKNFPEIHVKKIIAQQRIKQSDYDDVELIISTVKTHSIVDKPTILVSPILNDEEKYKIHQFIKNYYQQQSSHQNNYLKV</sequence>
<dbReference type="GO" id="GO:0003700">
    <property type="term" value="F:DNA-binding transcription factor activity"/>
    <property type="evidence" value="ECO:0007669"/>
    <property type="project" value="InterPro"/>
</dbReference>
<feature type="domain" description="PRD" evidence="7">
    <location>
        <begin position="297"/>
        <end position="406"/>
    </location>
</feature>
<keyword evidence="5" id="KW-0804">Transcription</keyword>
<dbReference type="OrthoDB" id="3239954at2"/>
<keyword evidence="3" id="KW-0805">Transcription regulation</keyword>
<feature type="domain" description="PTS EIIB type-2" evidence="6">
    <location>
        <begin position="408"/>
        <end position="498"/>
    </location>
</feature>
<dbReference type="InterPro" id="IPR036388">
    <property type="entry name" value="WH-like_DNA-bd_sf"/>
</dbReference>
<dbReference type="CDD" id="cd05568">
    <property type="entry name" value="PTS_IIB_bgl_like"/>
    <property type="match status" value="1"/>
</dbReference>
<dbReference type="InterPro" id="IPR013011">
    <property type="entry name" value="PTS_EIIB_2"/>
</dbReference>
<dbReference type="SUPFAM" id="SSF46785">
    <property type="entry name" value="Winged helix' DNA-binding domain"/>
    <property type="match status" value="1"/>
</dbReference>
<evidence type="ECO:0000313" key="8">
    <source>
        <dbReference type="EMBL" id="THF81376.1"/>
    </source>
</evidence>
<accession>A0A4S4C6K7</accession>
<dbReference type="InterPro" id="IPR036390">
    <property type="entry name" value="WH_DNA-bd_sf"/>
</dbReference>
<dbReference type="Pfam" id="PF05043">
    <property type="entry name" value="Mga"/>
    <property type="match status" value="1"/>
</dbReference>
<reference evidence="8 9" key="1">
    <citation type="submission" date="2019-04" db="EMBL/GenBank/DDBJ databases">
        <title>Bacillus sediminilitoris sp. nov., isolated from a tidal flat sediment on the East China Sea.</title>
        <authorList>
            <person name="Wei Y."/>
            <person name="Mao H."/>
            <person name="Fang J."/>
        </authorList>
    </citation>
    <scope>NUCLEOTIDE SEQUENCE [LARGE SCALE GENOMIC DNA]</scope>
    <source>
        <strain evidence="8 9">DSL-17</strain>
    </source>
</reference>
<dbReference type="Pfam" id="PF00874">
    <property type="entry name" value="PRD"/>
    <property type="match status" value="1"/>
</dbReference>
<dbReference type="Gene3D" id="1.10.10.10">
    <property type="entry name" value="Winged helix-like DNA-binding domain superfamily/Winged helix DNA-binding domain"/>
    <property type="match status" value="2"/>
</dbReference>
<evidence type="ECO:0000259" key="6">
    <source>
        <dbReference type="PROSITE" id="PS51099"/>
    </source>
</evidence>
<evidence type="ECO:0000256" key="1">
    <source>
        <dbReference type="ARBA" id="ARBA00022679"/>
    </source>
</evidence>
<dbReference type="PANTHER" id="PTHR30185:SF18">
    <property type="entry name" value="TRANSCRIPTIONAL REGULATOR MTLR"/>
    <property type="match status" value="1"/>
</dbReference>
<dbReference type="InterPro" id="IPR001034">
    <property type="entry name" value="DeoR_HTH"/>
</dbReference>
<evidence type="ECO:0000259" key="7">
    <source>
        <dbReference type="PROSITE" id="PS51372"/>
    </source>
</evidence>
<dbReference type="AlphaFoldDB" id="A0A4S4C6K7"/>
<dbReference type="Pfam" id="PF08279">
    <property type="entry name" value="HTH_11"/>
    <property type="match status" value="1"/>
</dbReference>
<dbReference type="InterPro" id="IPR036095">
    <property type="entry name" value="PTS_EIIB-like_sf"/>
</dbReference>
<gene>
    <name evidence="8" type="ORF">E6W99_05540</name>
</gene>